<sequence>LLQICCLFCCCATSQNQFSSLSDVTEALRKVNIDLVNSQLNSSGVQHCDVTIAGVRVSLEFPWPLDKNGIMQLPSNQRLPIPDVGDFARQLWRQVGINGLLPPLQLVGLGNYGLSMETFLLSFQAGDISEVQITFNIPGWDALHQFKFKIVQPKLHIKLDFLRRQADVKAKGFLVSLNYVESKLKNSGLPIELIFPNNLDGSMEIIVADKSAIVEFNSLIPLLSSFMNIKSLEAISRISQNITFPMLHLRLAAGLSNISIANVTMVSTRPFLVLGKVIISTATLELTENGSSFYASINICGEDISVNMRNDRDGQYLILEAAGEEKERSTAITVDAFLSCFEDLKERRPDINFMRMNNSSYAFGLKQFCIRYKMRPNLQLADIIVLFQLPSDWNVFKGAFLSTQLLNSTLSAKITLSRHNSLADIKAEIFGQAIIGHPPLIEFPFLIEVPTKARPISLTLQDTKTISVDFKTLSKLGRLSGAFPSFLNTLLTQLLIRKLKLEFSSMLTGAFTITTLHVETPPKTVWNFPFFYLGNIKIFHTVNHTLVSGEINLGNVSLPCRLDWPLTGGDPVIELRNSAMIGVSSFVQQVYQAFFGREKIKDISRGLKRSKLSVISSFTLEKASFQLSRNLSLQKASFKGAIGMYSWELLNDFFGVRDISISIDIDVGKPFALSIQGTIILVEGSVSMPFQLNVPFSRNQSLEISLPESARPRISFRNLTGILFSATGSKFPSTLGSYLPELVLQKQIISFDEKLTVFEINALQAVLSTPWDLGGIGALTIGNVTVSMNPHQFTLRGSLSLGNTVLELKLTNSPDGQVFSLNHPIEVKGLNDLITDALKKMLPGVKSLPDVDLLGLNIADKSSVQFAEVQFSNNFDFLQSFALKIRLSNSWSFFQSTFSLLAPTMNLHVNDLSDIPSYKLDISGTIEFVNGKNLIVFPLECNIPESQNSMITLKLQNKVVFNLSNIAALPLVGKLIPPSLLTPISDIIGDVQLWPLRGDFEPTTARLESLNLTVTALKHWQLKGFPLAFQNITLELRVGQNVHATLQGIIVLNAKPIFVRMPFPPDIPNVPELKLTFPGFPEITLAEIGLQLVGGFGLENLFPPVFGKLKISMKVLNLRLLPPLRQLKIQSFRMSFSLKDQVIIIDNWLRISDITADLSVATANKVSVAGRLACLMTLGKGDNVLQIQGVLSMPHYSSQAWELNILPQQTDLSAANIVALTGGGFDLKALFPDDILSKADKFLLKHFKAAFNPNPRFQIFNITCALEANLSDVSLPLGIRIQRIYIKLFIEDAFTAKQSVKITIYVVISLGKALVQTVLAVYKDSVVLGIENLKEQPLTLSDLATLIGGDQLLNIVPGAFLNFNKVTLNSLSITFRKPQFDVLNATVQCDLNGFDVGFSFPLPVPDPSNNLKARLTVQYLKLDLKQNKDWELSAAMKASFTGIPLEKHFSDLEGLVIVTSRSAIITLKKKLLDTKVDMKLAGIDCNLNIKFSDPEIIFVTPRQPKIKVTLEVTGFDVLNKMFPFKVFKDTLKMYVVITEETGISIQLETIPIRDELIPCKKDNELYTCDFTWLCEKHSYVRFKLPSLAYTRDGFSAIIDVQGLDTLCVPITLPLLRQFFKNIPFLFNLAKSNIPLWPPPNIIGNLNRMGCNIDNLPKGMQRFKSPEFPREITVALSMSQNGPLTLSLEVQNGESLDVAMPVSPLRDLLAVSFRRFSIGTIFGLPFVDIDAEVYLWDLKFVILLSRLPRQTPLLINAANMETHIICKDCFFVILGFLPIPIFAAPLSVKYPTLIDFQAQLTIYHRRPDFKDLGTIASLLVGLVKYYTTKDYLLSMDDIKAANSSLLVLKLSHENDLTMIQLPAFSSGGKLTLNVPPIDGKKFLIGWLNFMKTFELKWLLQIVPLNYRVLDVAFNIGPFRWPLLKFAASSPEELKKNKDIWPYPVKENGDDALLKASADLILLSADVVFRLKNFGNAGLSMRLNAGISRVVKISFDAAAQINLVDFSNPMLISAKAHLKLFDVPLLRGEVTVTKDTIVVFGEMKFNFLGVVKFGGMVRAVFGPGLVFVLDGAVDLQFVGVQLSSGHLYIKEVPSSSLVRASSRFMGSKLNIVIRRRGLSIAIEAQAKIAVGLQVELGKIKVFGRDLGRIVLSSGFDCDVRISFPGRSALKISFHFLRMKIDLPSLTIDVQDARPERIPPLLIDHVKNKAPTLIIDLFQKDPRLILKAFIEGLTNFVGNAGEFVKDLLKMGLNLGGELVKDDVGRFLKNLADSAKALAQAAEQAVQVAAQAAKAVREVATKAVEEAKKAVEQVSKVAEKAKRQFKEAGKALIQAAGKVIRLKNAVKEAKMVLKNISKALKNVVNRIGQIASKIADEIAKGLRNLAGKVTKTVKGWFGKRSIYRRDALTDKKRDKEREKKNLQKDQSNQKTRVRQKERELESAHKREQIKKALYEDARKEALRSTENLKKTLKNKTDKMAHLDDILKKGKCVTGEHNCHLNATCLRSGPEGQSFKCICRRGWVGDGVFCERPIKSVAVMSDSPKAVGEAVSFSSFILSGTNAKYRYSFNRAFSEYGVASYTFNSPGVHVVNVFAKNNVSSVSTSEIVIVQVPVSNVKLQISGDRRACRAVNLNPSASGTNVSFTIDFGDNTSLTNVRSLVGHHYRQPGEFIVNVTASNFASSISGTFLVNISSTPCDLLYCDMWLLERAFPGKKLSEITSLAWFFTQSSFFGNREIRLNKIWKYLALMYPLSYSVFEKASAEIKLGDRRLQYSFRGSYIEIDAILAGILASRLTLPSGNKPSPFLPHISKPLETFTWIASVLIDTTDFLSTWNTSVESTTLCQDRLSTSTVNSAVDGYVLGLAITNSSGSEKLSNVLFDYYCPSNNDVKYSWKTRYQVFYNVFKSMKNGEPLTMVVNSSLLFNHIASRENFVSPIRSLCLGYFWNVTRSILKNPDDMVNKSVALLDSAYPHACNLNQNCSQCVLQPGCGWCKGEKSGFCTAGLSRGPTSTASCSPTEWYHGTCTSTCPLRHGRLCSGNGICESGRCNCFLGFHGKDCSNRGCVYKTKQNDTLQTISVWSHVDVVNIQKANSGLLRLFTRAVNSLVTVPMSNQNYKCINDSEMLKFHPLFPRMLRLSRSEAGLDSFCGLFESIAPESESPSACKGRASRVRCLESGKCSWNIREPCSGMILEGCFKLTQWVDLLFQKSDVIYSPIPGNVKIEKDAVKITGWPESLWEGYTVTISHLRPYNITSVQSGQKIGKTLPRVSILPAFVSVQVKHDGVYKDPMAFLLPCSPGCSQVLHFYNGLCDQACNTDACNHDNGECISIYFNQSDYALEPKSFHDLYSPASLRTLFHLQKITGEKNLEVARGPLSVFSIAKWIVVETLKTSDFYSYLVYRSQRSRLIKFINHLIALNTSLEQMTLLTAQKLTELGVHNVSPYSRCGSDYDIVDIKTSSLRNKTNFQIGLNKLMSAQIVDMTLGSNYTKSQEPYLHLVIPRNAVSYRWLNHFDPTLNVESTCDSLTSCSGHGICLTNGNCKCDNFYMGRKCQFNTCPGRCSGHGTCIEGVCVCSVGWEGDDCSKVKFCTLLCPEAWIGDSVCDPDCNTPECDGDKGDCQDVCICPKSWLSDGACDHMCNNSNCGYDGGDCVEEECSSGCRSQMLGDGICDHQCNTEICDRDKGDCKSLPICPCSSVLQGNGMCDDKCNILECMYDYGDCAFQIVEGSCPQACSPPMIGNGFCDLSCNLSACNFDGGDCTISTSSIDSCSEGCLPTFRGDGVCDSVCNLQACGFDDGDCPKPVVQECAPECEVDMVGDGTCQQQCQIEECSFDANDCMCAPGCLNSTLGDGICNIDCFVEPCNYDENDCMCPPENCPKHLIGNGHCDVACNSRICDFDGGDCTCSAGCTITSIRDGSCDPACDSKLCHFDGLDCGGCESESHLNICDENAHCVVDNRSLPFVRCHCNRGFYGDGFSCVKRGNCFNGSDVCSRNGRCVDSNGTFECYCNPGWVGNGVFCENVDECKEQNHNCSMHANCIDVPGTYNCNCEAGWSGDGYNCTDINECKMNSNSCCANEDCVNSEGNYSCECKDGWRKSENSSLSIRERCTTNHINPLCVDVDECADETHNCSSQNGQANALCTNTIGGFQCTCTQGWQGDGFYCNDINECANGSVCGDNQFCINTVGNYSCSCLEGFTSTGPSNEDCKDVDECVLGLDDCDMFATCINTKGSFTCECMPGFEDKGRICTKYQCGNETNNVTRSSEKNGTVALQQVCSCIGQYINTGRTCTDIDECERDSFICPSFAPVCQNLIGGYECKCDAVDNSSCDAVNPCDSTNNTCNENMTCISIGIDHYCVCPEGYTENQNGTACIDVNECHNLQFYGSCDSNADCVNVDGSYDCKCHRGFFQSGDACFEIDECKGMITQTVEGQLEECRAGVCASTQTCVSYNSSIAEGKAVNSTFICACDESDNRKIDCVETITEVVQTGDNVTTVISIPWYSVVNVSSHTIPTYQSTFTHNCTDKAMCKNLAGSYQCICLHGYKSDDGGWSCHDIDECLENNTCHPNATCLNKEGSFDCKCKPGFAGDGPTNCSDIDECSFVNCTKNSFCRNIVGGYVCDCLDGFHKNGSGCEDVDECSKNTLNECHPRSSCYNYIGGYNCTCFTGYYGDGFRCSDVNECRESSILCGDHASCYNTLGSYKCTCDPGWTGDGQNCTNIDECALGLHMCIENSYCTDNEGSYTCSCHSGWKRQWFEPYGRCSMCDANTFCSGHGQCLRNGSCDCLSHYSGRNCSVLCNPNVRCSGHGVCDFNGTCHCEYGWTRRPLDCSICLPAELCSGHGLCNDNLLTYKEQPCFCDDRHFGYNCSTACPVIKGEMCGPHGDCNRNVTALRPCLCHLGYQWSDASSSCEDTNECLVGSHECLSPAKCVNTPGSYRCECPSLVGWSFDGRTCVDTDECQYPNVCDPQASCNNYPGGFNCSCNIGWRGQGEHPVCSDIDECKEGIDRCPNPSTCGNTLGSYYCVCNPGWEKVSEFQCSDINECSRGIHRCDRNSYCVNTAGSWKCICNSGWYPDPSNARLPTCRDVNECVDKPNACPVQSTCLNSAGSYGCNCLSGWRNQGAHTCVDIDECSQGSHRCPSNSRCVNTQGSYRCSCFSGWMNHGHYSCVDINECLEGRYSCPSNSHCVNTQGSYRCDCNRCYYKSGSSCYGMY</sequence>
<dbReference type="SUPFAM" id="SSF57196">
    <property type="entry name" value="EGF/Laminin"/>
    <property type="match status" value="1"/>
</dbReference>
<evidence type="ECO:0008006" key="23">
    <source>
        <dbReference type="Google" id="ProtNLM"/>
    </source>
</evidence>
<evidence type="ECO:0000256" key="2">
    <source>
        <dbReference type="ARBA" id="ARBA00004251"/>
    </source>
</evidence>
<dbReference type="SMART" id="SM00089">
    <property type="entry name" value="PKD"/>
    <property type="match status" value="2"/>
</dbReference>
<feature type="domain" description="EGF-like" evidence="18">
    <location>
        <begin position="4665"/>
        <end position="4705"/>
    </location>
</feature>
<dbReference type="InterPro" id="IPR000152">
    <property type="entry name" value="EGF-type_Asp/Asn_hydroxyl_site"/>
</dbReference>
<proteinExistence type="inferred from homology"/>
<dbReference type="Pfam" id="PF07645">
    <property type="entry name" value="EGF_CA"/>
    <property type="match status" value="19"/>
</dbReference>
<dbReference type="InterPro" id="IPR000742">
    <property type="entry name" value="EGF"/>
</dbReference>
<dbReference type="Pfam" id="PF23106">
    <property type="entry name" value="EGF_Teneurin"/>
    <property type="match status" value="2"/>
</dbReference>
<evidence type="ECO:0000259" key="20">
    <source>
        <dbReference type="PROSITE" id="PS50258"/>
    </source>
</evidence>
<keyword evidence="13" id="KW-0804">Transcription</keyword>
<dbReference type="InterPro" id="IPR024731">
    <property type="entry name" value="NELL2-like_EGF"/>
</dbReference>
<evidence type="ECO:0000259" key="19">
    <source>
        <dbReference type="PROSITE" id="PS50093"/>
    </source>
</evidence>
<name>A0ABN8SMH9_9CNID</name>
<dbReference type="Gene3D" id="1.10.287.950">
    <property type="entry name" value="Methyl-accepting chemotaxis protein"/>
    <property type="match status" value="1"/>
</dbReference>
<dbReference type="Gene3D" id="2.10.25.10">
    <property type="entry name" value="Laminin"/>
    <property type="match status" value="25"/>
</dbReference>
<feature type="domain" description="EGF-like" evidence="18">
    <location>
        <begin position="5026"/>
        <end position="5064"/>
    </location>
</feature>
<feature type="domain" description="EGF-like" evidence="18">
    <location>
        <begin position="4199"/>
        <end position="4239"/>
    </location>
</feature>
<evidence type="ECO:0000256" key="7">
    <source>
        <dbReference type="ARBA" id="ARBA00022782"/>
    </source>
</evidence>
<dbReference type="InterPro" id="IPR001881">
    <property type="entry name" value="EGF-like_Ca-bd_dom"/>
</dbReference>
<protein>
    <recommendedName>
        <fullName evidence="23">Apolipoprotein B</fullName>
    </recommendedName>
</protein>
<comment type="caution">
    <text evidence="16">Lacks conserved residue(s) required for the propagation of feature annotation.</text>
</comment>
<organism evidence="21 22">
    <name type="scientific">Porites evermanni</name>
    <dbReference type="NCBI Taxonomy" id="104178"/>
    <lineage>
        <taxon>Eukaryota</taxon>
        <taxon>Metazoa</taxon>
        <taxon>Cnidaria</taxon>
        <taxon>Anthozoa</taxon>
        <taxon>Hexacorallia</taxon>
        <taxon>Scleractinia</taxon>
        <taxon>Fungiina</taxon>
        <taxon>Poritidae</taxon>
        <taxon>Porites</taxon>
    </lineage>
</organism>
<dbReference type="SUPFAM" id="SSF49299">
    <property type="entry name" value="PKD domain"/>
    <property type="match status" value="2"/>
</dbReference>
<dbReference type="CDD" id="cd00146">
    <property type="entry name" value="PKD"/>
    <property type="match status" value="2"/>
</dbReference>
<dbReference type="SUPFAM" id="SSF57184">
    <property type="entry name" value="Growth factor receptor domain"/>
    <property type="match status" value="6"/>
</dbReference>
<evidence type="ECO:0000256" key="9">
    <source>
        <dbReference type="ARBA" id="ARBA00023015"/>
    </source>
</evidence>
<feature type="domain" description="EGF-like" evidence="18">
    <location>
        <begin position="4110"/>
        <end position="4155"/>
    </location>
</feature>
<dbReference type="Proteomes" id="UP001159427">
    <property type="component" value="Unassembled WGS sequence"/>
</dbReference>
<dbReference type="InterPro" id="IPR049883">
    <property type="entry name" value="NOTCH1_EGF-like"/>
</dbReference>
<keyword evidence="11 16" id="KW-1015">Disulfide bond</keyword>
<keyword evidence="14" id="KW-0325">Glycoprotein</keyword>
<feature type="domain" description="EGF-like" evidence="18">
    <location>
        <begin position="5114"/>
        <end position="5155"/>
    </location>
</feature>
<evidence type="ECO:0000313" key="21">
    <source>
        <dbReference type="EMBL" id="CAH3190985.1"/>
    </source>
</evidence>
<feature type="domain" description="EGF-like" evidence="18">
    <location>
        <begin position="4984"/>
        <end position="5025"/>
    </location>
</feature>
<feature type="domain" description="EGF-like" evidence="18">
    <location>
        <begin position="4623"/>
        <end position="4664"/>
    </location>
</feature>
<keyword evidence="7" id="KW-0221">Differentiation</keyword>
<feature type="domain" description="EGF-like" evidence="18">
    <location>
        <begin position="4543"/>
        <end position="4583"/>
    </location>
</feature>
<feature type="domain" description="EGF-like" evidence="18">
    <location>
        <begin position="4706"/>
        <end position="4744"/>
    </location>
</feature>
<dbReference type="PROSITE" id="PS00010">
    <property type="entry name" value="ASX_HYDROXYL"/>
    <property type="match status" value="17"/>
</dbReference>
<reference evidence="21 22" key="1">
    <citation type="submission" date="2022-05" db="EMBL/GenBank/DDBJ databases">
        <authorList>
            <consortium name="Genoscope - CEA"/>
            <person name="William W."/>
        </authorList>
    </citation>
    <scope>NUCLEOTIDE SEQUENCE [LARGE SCALE GENOMIC DNA]</scope>
</reference>
<dbReference type="InterPro" id="IPR013783">
    <property type="entry name" value="Ig-like_fold"/>
</dbReference>
<feature type="domain" description="EGF-like" evidence="18">
    <location>
        <begin position="4899"/>
        <end position="4941"/>
    </location>
</feature>
<evidence type="ECO:0000256" key="6">
    <source>
        <dbReference type="ARBA" id="ARBA00022737"/>
    </source>
</evidence>
<gene>
    <name evidence="21" type="ORF">PEVE_00021149</name>
</gene>
<evidence type="ECO:0000256" key="3">
    <source>
        <dbReference type="ARBA" id="ARBA00005847"/>
    </source>
</evidence>
<evidence type="ECO:0000256" key="1">
    <source>
        <dbReference type="ARBA" id="ARBA00004123"/>
    </source>
</evidence>
<evidence type="ECO:0000256" key="11">
    <source>
        <dbReference type="ARBA" id="ARBA00023157"/>
    </source>
</evidence>
<dbReference type="Pfam" id="PF12947">
    <property type="entry name" value="EGF_3"/>
    <property type="match status" value="2"/>
</dbReference>
<keyword evidence="8" id="KW-0914">Notch signaling pathway</keyword>
<evidence type="ECO:0000256" key="17">
    <source>
        <dbReference type="SAM" id="MobiDB-lite"/>
    </source>
</evidence>
<feature type="domain" description="EGF-like" evidence="18">
    <location>
        <begin position="4584"/>
        <end position="4622"/>
    </location>
</feature>
<evidence type="ECO:0000256" key="10">
    <source>
        <dbReference type="ARBA" id="ARBA00023043"/>
    </source>
</evidence>
<accession>A0ABN8SMH9</accession>
<dbReference type="PRINTS" id="PR01452">
    <property type="entry name" value="LNOTCHREPEAT"/>
</dbReference>
<keyword evidence="5" id="KW-0732">Signal</keyword>
<feature type="region of interest" description="Disordered" evidence="17">
    <location>
        <begin position="2404"/>
        <end position="2441"/>
    </location>
</feature>
<feature type="disulfide bond" evidence="16">
    <location>
        <begin position="3535"/>
        <end position="3544"/>
    </location>
</feature>
<evidence type="ECO:0000256" key="12">
    <source>
        <dbReference type="ARBA" id="ARBA00023159"/>
    </source>
</evidence>
<dbReference type="InterPro" id="IPR009030">
    <property type="entry name" value="Growth_fac_rcpt_cys_sf"/>
</dbReference>
<dbReference type="CDD" id="cd00054">
    <property type="entry name" value="EGF_CA"/>
    <property type="match status" value="18"/>
</dbReference>
<dbReference type="InterPro" id="IPR000800">
    <property type="entry name" value="Notch_dom"/>
</dbReference>
<feature type="compositionally biased region" description="Basic and acidic residues" evidence="17">
    <location>
        <begin position="2430"/>
        <end position="2441"/>
    </location>
</feature>
<dbReference type="InterPro" id="IPR022409">
    <property type="entry name" value="PKD/Chitinase_dom"/>
</dbReference>
<feature type="domain" description="EGF-like" evidence="18">
    <location>
        <begin position="4363"/>
        <end position="4405"/>
    </location>
</feature>
<evidence type="ECO:0000256" key="8">
    <source>
        <dbReference type="ARBA" id="ARBA00022976"/>
    </source>
</evidence>
<evidence type="ECO:0000313" key="22">
    <source>
        <dbReference type="Proteomes" id="UP001159427"/>
    </source>
</evidence>
<feature type="domain" description="EGF-like" evidence="18">
    <location>
        <begin position="3511"/>
        <end position="3545"/>
    </location>
</feature>
<feature type="domain" description="EGF-like" evidence="18">
    <location>
        <begin position="3971"/>
        <end position="4011"/>
    </location>
</feature>
<dbReference type="InterPro" id="IPR000601">
    <property type="entry name" value="PKD_dom"/>
</dbReference>
<evidence type="ECO:0000256" key="14">
    <source>
        <dbReference type="ARBA" id="ARBA00023180"/>
    </source>
</evidence>
<dbReference type="PROSITE" id="PS50093">
    <property type="entry name" value="PKD"/>
    <property type="match status" value="1"/>
</dbReference>
<dbReference type="SMART" id="SM00004">
    <property type="entry name" value="NL"/>
    <property type="match status" value="10"/>
</dbReference>
<feature type="domain" description="LNR" evidence="20">
    <location>
        <begin position="3863"/>
        <end position="3894"/>
    </location>
</feature>
<dbReference type="PROSITE" id="PS50258">
    <property type="entry name" value="LNR"/>
    <property type="match status" value="1"/>
</dbReference>
<dbReference type="PROSITE" id="PS00022">
    <property type="entry name" value="EGF_1"/>
    <property type="match status" value="2"/>
</dbReference>
<dbReference type="SMART" id="SM00181">
    <property type="entry name" value="EGF"/>
    <property type="match status" value="30"/>
</dbReference>
<evidence type="ECO:0000256" key="15">
    <source>
        <dbReference type="ARBA" id="ARBA00023242"/>
    </source>
</evidence>
<dbReference type="PANTHER" id="PTHR24039">
    <property type="entry name" value="FIBRILLIN-RELATED"/>
    <property type="match status" value="1"/>
</dbReference>
<evidence type="ECO:0000256" key="13">
    <source>
        <dbReference type="ARBA" id="ARBA00023163"/>
    </source>
</evidence>
<dbReference type="InterPro" id="IPR035986">
    <property type="entry name" value="PKD_dom_sf"/>
</dbReference>
<feature type="domain" description="EGF-like" evidence="18">
    <location>
        <begin position="4156"/>
        <end position="4193"/>
    </location>
</feature>
<keyword evidence="9" id="KW-0805">Transcription regulation</keyword>
<feature type="domain" description="EGF-like" evidence="18">
    <location>
        <begin position="4320"/>
        <end position="4358"/>
    </location>
</feature>
<keyword evidence="15" id="KW-0539">Nucleus</keyword>
<dbReference type="EMBL" id="CALNXI010002830">
    <property type="protein sequence ID" value="CAH3190985.1"/>
    <property type="molecule type" value="Genomic_DNA"/>
</dbReference>
<dbReference type="CDD" id="cd00053">
    <property type="entry name" value="EGF"/>
    <property type="match status" value="1"/>
</dbReference>
<keyword evidence="4 16" id="KW-0245">EGF-like domain</keyword>
<evidence type="ECO:0000259" key="18">
    <source>
        <dbReference type="PROSITE" id="PS50026"/>
    </source>
</evidence>
<keyword evidence="6" id="KW-0677">Repeat</keyword>
<dbReference type="Gene3D" id="2.60.40.10">
    <property type="entry name" value="Immunoglobulins"/>
    <property type="match status" value="1"/>
</dbReference>
<dbReference type="PROSITE" id="PS01187">
    <property type="entry name" value="EGF_CA"/>
    <property type="match status" value="7"/>
</dbReference>
<feature type="domain" description="EGF-like" evidence="18">
    <location>
        <begin position="5072"/>
        <end position="5110"/>
    </location>
</feature>
<evidence type="ECO:0000256" key="16">
    <source>
        <dbReference type="PROSITE-ProRule" id="PRU00076"/>
    </source>
</evidence>
<dbReference type="PROSITE" id="PS01186">
    <property type="entry name" value="EGF_2"/>
    <property type="match status" value="14"/>
</dbReference>
<keyword evidence="10" id="KW-0040">ANK repeat</keyword>
<feature type="domain" description="EGF-like" evidence="18">
    <location>
        <begin position="4012"/>
        <end position="4052"/>
    </location>
</feature>
<feature type="domain" description="EGF-like" evidence="18">
    <location>
        <begin position="2483"/>
        <end position="2526"/>
    </location>
</feature>
<dbReference type="PROSITE" id="PS50026">
    <property type="entry name" value="EGF_3"/>
    <property type="match status" value="20"/>
</dbReference>
<feature type="non-terminal residue" evidence="21">
    <location>
        <position position="1"/>
    </location>
</feature>
<feature type="domain" description="EGF-like" evidence="18">
    <location>
        <begin position="4942"/>
        <end position="4983"/>
    </location>
</feature>
<feature type="domain" description="PKD" evidence="19">
    <location>
        <begin position="2626"/>
        <end position="2694"/>
    </location>
</feature>
<dbReference type="SMART" id="SM00179">
    <property type="entry name" value="EGF_CA"/>
    <property type="match status" value="22"/>
</dbReference>
<evidence type="ECO:0000256" key="4">
    <source>
        <dbReference type="ARBA" id="ARBA00022536"/>
    </source>
</evidence>
<comment type="caution">
    <text evidence="21">The sequence shown here is derived from an EMBL/GenBank/DDBJ whole genome shotgun (WGS) entry which is preliminary data.</text>
</comment>
<feature type="compositionally biased region" description="Basic and acidic residues" evidence="17">
    <location>
        <begin position="2404"/>
        <end position="2419"/>
    </location>
</feature>
<dbReference type="InterPro" id="IPR018097">
    <property type="entry name" value="EGF_Ca-bd_CS"/>
</dbReference>
<keyword evidence="12" id="KW-0010">Activator</keyword>
<comment type="similarity">
    <text evidence="3">Belongs to the NOTCH family.</text>
</comment>
<evidence type="ECO:0000256" key="5">
    <source>
        <dbReference type="ARBA" id="ARBA00022729"/>
    </source>
</evidence>
<comment type="subcellular location">
    <subcellularLocation>
        <location evidence="2">Cell membrane</location>
        <topology evidence="2">Single-pass type I membrane protein</topology>
    </subcellularLocation>
    <subcellularLocation>
        <location evidence="1">Nucleus</location>
    </subcellularLocation>
</comment>
<dbReference type="Gene3D" id="3.30.300.320">
    <property type="match status" value="3"/>
</dbReference>
<keyword evidence="22" id="KW-1185">Reference proteome</keyword>
<dbReference type="Pfam" id="PF00801">
    <property type="entry name" value="PKD"/>
    <property type="match status" value="1"/>
</dbReference>
<dbReference type="Pfam" id="PF00066">
    <property type="entry name" value="Notch"/>
    <property type="match status" value="6"/>
</dbReference>